<protein>
    <submittedName>
        <fullName evidence="1">Uncharacterized protein</fullName>
    </submittedName>
</protein>
<geneLocation type="plasmid" evidence="1">
    <name>pYS1</name>
</geneLocation>
<organism evidence="1">
    <name type="scientific">Burkholderia cepacia</name>
    <name type="common">Pseudomonas cepacia</name>
    <dbReference type="NCBI Taxonomy" id="292"/>
    <lineage>
        <taxon>Bacteria</taxon>
        <taxon>Pseudomonadati</taxon>
        <taxon>Pseudomonadota</taxon>
        <taxon>Betaproteobacteria</taxon>
        <taxon>Burkholderiales</taxon>
        <taxon>Burkholderiaceae</taxon>
        <taxon>Burkholderia</taxon>
        <taxon>Burkholderia cepacia complex</taxon>
    </lineage>
</organism>
<reference evidence="1" key="1">
    <citation type="journal article" date="2013" name="Mol. Biol. Evol.">
        <title>Inferring the Evolutionary History of IncP-1 Plasmids Despite Incongruence among Backbone Gene Trees.</title>
        <authorList>
            <person name="Sen D."/>
            <person name="Brown C.J."/>
            <person name="Top E.M."/>
            <person name="Sullivan J."/>
        </authorList>
    </citation>
    <scope>NUCLEOTIDE SEQUENCE</scope>
    <source>
        <plasmid evidence="1">pYS1</plasmid>
    </source>
</reference>
<sequence length="39" mass="4319">MLQKLLHDAFGKSLRETLIKAALPGFFVREVATPKFASS</sequence>
<dbReference type="AlphaFoldDB" id="J9RR36"/>
<evidence type="ECO:0000313" key="1">
    <source>
        <dbReference type="EMBL" id="AFR44274.1"/>
    </source>
</evidence>
<dbReference type="EMBL" id="JX469832">
    <property type="protein sequence ID" value="AFR44274.1"/>
    <property type="molecule type" value="Genomic_DNA"/>
</dbReference>
<gene>
    <name evidence="1" type="ORF">pYS10082</name>
</gene>
<keyword evidence="1" id="KW-0614">Plasmid</keyword>
<name>J9RR36_BURCE</name>
<proteinExistence type="predicted"/>
<accession>J9RR36</accession>